<dbReference type="PANTHER" id="PTHR47618">
    <property type="entry name" value="BIFUNCTIONAL OLIGORIBONUCLEASE AND PAP PHOSPHATASE NRNA"/>
    <property type="match status" value="1"/>
</dbReference>
<dbReference type="InterPro" id="IPR051319">
    <property type="entry name" value="Oligoribo/pAp-PDE_c-di-AMP_PDE"/>
</dbReference>
<feature type="domain" description="DDH" evidence="1">
    <location>
        <begin position="23"/>
        <end position="165"/>
    </location>
</feature>
<dbReference type="Pfam" id="PF01368">
    <property type="entry name" value="DHH"/>
    <property type="match status" value="1"/>
</dbReference>
<dbReference type="PANTHER" id="PTHR47618:SF1">
    <property type="entry name" value="BIFUNCTIONAL OLIGORIBONUCLEASE AND PAP PHOSPHATASE NRNA"/>
    <property type="match status" value="1"/>
</dbReference>
<comment type="caution">
    <text evidence="2">The sequence shown here is derived from an EMBL/GenBank/DDBJ whole genome shotgun (WGS) entry which is preliminary data.</text>
</comment>
<organism evidence="2 3">
    <name type="scientific">Candidatus Glassbacteria bacterium RIFCSPLOWO2_12_FULL_58_11</name>
    <dbReference type="NCBI Taxonomy" id="1817867"/>
    <lineage>
        <taxon>Bacteria</taxon>
        <taxon>Candidatus Glassiibacteriota</taxon>
    </lineage>
</organism>
<dbReference type="InterPro" id="IPR038763">
    <property type="entry name" value="DHH_sf"/>
</dbReference>
<accession>A0A1F5YXX7</accession>
<dbReference type="InterPro" id="IPR001667">
    <property type="entry name" value="DDH_dom"/>
</dbReference>
<proteinExistence type="predicted"/>
<sequence length="352" mass="39859">MAIDELKDKFAELSLTLQGIKSVILLCHDNPDPDALASMLALRYLLSRHFHIRSTLTYGGEIGRAENKAMARVLAIPVHSLESLRLHKRANFALVDTQPAARNHSLPEGAKVLLVFDHHPPKKPLRGVFNHICPELGATSTLMFEYLREAKLEIDWHMATALAYALISETQDLGREARREDIQAYQKLIPKARLRILSSIKYPILEHDYFQTLSRALNQTYYYKNIVVTRLGRVNSTDMIHQMADLFLRFERRSWSLCIGWNSDFILLSMRSANTRARCGRMIQKLVKGKGSAGGHDMVAGGKVNCQGLAEKEKVRIEELLITRFLSALGHERNLQLLVPIIDQKPPYGSPS</sequence>
<gene>
    <name evidence="2" type="ORF">A3F83_10725</name>
</gene>
<dbReference type="STRING" id="1817867.A3F83_10725"/>
<evidence type="ECO:0000313" key="3">
    <source>
        <dbReference type="Proteomes" id="UP000179129"/>
    </source>
</evidence>
<evidence type="ECO:0000259" key="1">
    <source>
        <dbReference type="Pfam" id="PF01368"/>
    </source>
</evidence>
<dbReference type="Proteomes" id="UP000179129">
    <property type="component" value="Unassembled WGS sequence"/>
</dbReference>
<name>A0A1F5YXX7_9BACT</name>
<dbReference type="EMBL" id="MFIX01000093">
    <property type="protein sequence ID" value="OGG04742.1"/>
    <property type="molecule type" value="Genomic_DNA"/>
</dbReference>
<reference evidence="2 3" key="1">
    <citation type="journal article" date="2016" name="Nat. Commun.">
        <title>Thousands of microbial genomes shed light on interconnected biogeochemical processes in an aquifer system.</title>
        <authorList>
            <person name="Anantharaman K."/>
            <person name="Brown C.T."/>
            <person name="Hug L.A."/>
            <person name="Sharon I."/>
            <person name="Castelle C.J."/>
            <person name="Probst A.J."/>
            <person name="Thomas B.C."/>
            <person name="Singh A."/>
            <person name="Wilkins M.J."/>
            <person name="Karaoz U."/>
            <person name="Brodie E.L."/>
            <person name="Williams K.H."/>
            <person name="Hubbard S.S."/>
            <person name="Banfield J.F."/>
        </authorList>
    </citation>
    <scope>NUCLEOTIDE SEQUENCE [LARGE SCALE GENOMIC DNA]</scope>
</reference>
<evidence type="ECO:0000313" key="2">
    <source>
        <dbReference type="EMBL" id="OGG04742.1"/>
    </source>
</evidence>
<dbReference type="SUPFAM" id="SSF64182">
    <property type="entry name" value="DHH phosphoesterases"/>
    <property type="match status" value="1"/>
</dbReference>
<protein>
    <recommendedName>
        <fullName evidence="1">DDH domain-containing protein</fullName>
    </recommendedName>
</protein>
<dbReference type="Gene3D" id="3.90.1640.10">
    <property type="entry name" value="inorganic pyrophosphatase (n-terminal core)"/>
    <property type="match status" value="1"/>
</dbReference>
<dbReference type="AlphaFoldDB" id="A0A1F5YXX7"/>